<dbReference type="InterPro" id="IPR027417">
    <property type="entry name" value="P-loop_NTPase"/>
</dbReference>
<name>A0ABM7SZC7_9CLOT</name>
<accession>A0ABM7SZC7</accession>
<reference evidence="2" key="1">
    <citation type="submission" date="2021-07" db="EMBL/GenBank/DDBJ databases">
        <title>Complete genome sequencing of a Clostridium isolate.</title>
        <authorList>
            <person name="Ueki A."/>
            <person name="Tonouchi A."/>
        </authorList>
    </citation>
    <scope>NUCLEOTIDE SEQUENCE [LARGE SCALE GENOMIC DNA]</scope>
    <source>
        <strain evidence="2">C5S11</strain>
    </source>
</reference>
<dbReference type="EMBL" id="AP024849">
    <property type="protein sequence ID" value="BCZ44265.1"/>
    <property type="molecule type" value="Genomic_DNA"/>
</dbReference>
<organism evidence="1 2">
    <name type="scientific">Clostridium gelidum</name>
    <dbReference type="NCBI Taxonomy" id="704125"/>
    <lineage>
        <taxon>Bacteria</taxon>
        <taxon>Bacillati</taxon>
        <taxon>Bacillota</taxon>
        <taxon>Clostridia</taxon>
        <taxon>Eubacteriales</taxon>
        <taxon>Clostridiaceae</taxon>
        <taxon>Clostridium</taxon>
    </lineage>
</organism>
<keyword evidence="2" id="KW-1185">Reference proteome</keyword>
<dbReference type="Gene3D" id="3.40.50.300">
    <property type="entry name" value="P-loop containing nucleotide triphosphate hydrolases"/>
    <property type="match status" value="1"/>
</dbReference>
<proteinExistence type="predicted"/>
<sequence>MKRRFNSTGVCVTRKHYMVDIMNKLKEIKELIDNEFYFTINKPRQYGKTTTLSELKKLLKEEYLVISISFEGIGDSVFEDEKNFCNKFLKIMITSLTFSNKEESERLFKLSQNINDIGDTSEVITKFIRDSKKEVVLFID</sequence>
<protein>
    <recommendedName>
        <fullName evidence="3">AAA-ATPase-like domain-containing protein</fullName>
    </recommendedName>
</protein>
<dbReference type="Proteomes" id="UP000824633">
    <property type="component" value="Chromosome"/>
</dbReference>
<gene>
    <name evidence="1" type="ORF">psyc5s11_03320</name>
</gene>
<evidence type="ECO:0000313" key="2">
    <source>
        <dbReference type="Proteomes" id="UP000824633"/>
    </source>
</evidence>
<dbReference type="SUPFAM" id="SSF52540">
    <property type="entry name" value="P-loop containing nucleoside triphosphate hydrolases"/>
    <property type="match status" value="1"/>
</dbReference>
<evidence type="ECO:0000313" key="1">
    <source>
        <dbReference type="EMBL" id="BCZ44265.1"/>
    </source>
</evidence>
<evidence type="ECO:0008006" key="3">
    <source>
        <dbReference type="Google" id="ProtNLM"/>
    </source>
</evidence>